<evidence type="ECO:0000259" key="2">
    <source>
        <dbReference type="Pfam" id="PF13568"/>
    </source>
</evidence>
<feature type="domain" description="Outer membrane protein beta-barrel" evidence="2">
    <location>
        <begin position="28"/>
        <end position="169"/>
    </location>
</feature>
<accession>A0A2H3KWJ6</accession>
<organism evidence="3 4">
    <name type="scientific">Flavobacterium branchiophilum</name>
    <dbReference type="NCBI Taxonomy" id="55197"/>
    <lineage>
        <taxon>Bacteria</taxon>
        <taxon>Pseudomonadati</taxon>
        <taxon>Bacteroidota</taxon>
        <taxon>Flavobacteriia</taxon>
        <taxon>Flavobacteriales</taxon>
        <taxon>Flavobacteriaceae</taxon>
        <taxon>Flavobacterium</taxon>
    </lineage>
</organism>
<dbReference type="OrthoDB" id="947434at2"/>
<dbReference type="AlphaFoldDB" id="A0A2H3KWJ6"/>
<feature type="chain" id="PRO_5013843798" evidence="1">
    <location>
        <begin position="20"/>
        <end position="200"/>
    </location>
</feature>
<dbReference type="EMBL" id="PCMW01000059">
    <property type="protein sequence ID" value="PDS23493.1"/>
    <property type="molecule type" value="Genomic_DNA"/>
</dbReference>
<feature type="signal peptide" evidence="1">
    <location>
        <begin position="1"/>
        <end position="19"/>
    </location>
</feature>
<proteinExistence type="predicted"/>
<dbReference type="Pfam" id="PF13568">
    <property type="entry name" value="OMP_b-brl_2"/>
    <property type="match status" value="1"/>
</dbReference>
<evidence type="ECO:0000256" key="1">
    <source>
        <dbReference type="SAM" id="SignalP"/>
    </source>
</evidence>
<protein>
    <submittedName>
        <fullName evidence="3">PorT family protein</fullName>
    </submittedName>
</protein>
<sequence length="200" mass="22967">MKKLSLLTLVLLICNFALAQDKNPSFIVKSGVNLPMYSSDWKGAFVGYQVGLAVDVPLTNKLSFQPEIDYFRSKSEWQLDALHKLTISTWNIPLVFNYKITEKLGVFAGPQVSYIAHFTRSRVIGDWVQSETTKPDRYLYEFNYGPTAGISYNFYKKFSIEAKYFMGMRELDINPGFFNQFTNLNVQKMSIANVSLTYKL</sequence>
<evidence type="ECO:0000313" key="4">
    <source>
        <dbReference type="Proteomes" id="UP000220828"/>
    </source>
</evidence>
<dbReference type="InterPro" id="IPR025665">
    <property type="entry name" value="Beta-barrel_OMP_2"/>
</dbReference>
<dbReference type="Proteomes" id="UP000220828">
    <property type="component" value="Unassembled WGS sequence"/>
</dbReference>
<dbReference type="RefSeq" id="WP_014085384.1">
    <property type="nucleotide sequence ID" value="NZ_CBCSFI010000022.1"/>
</dbReference>
<dbReference type="SUPFAM" id="SSF56935">
    <property type="entry name" value="Porins"/>
    <property type="match status" value="1"/>
</dbReference>
<name>A0A2H3KWJ6_9FLAO</name>
<evidence type="ECO:0000313" key="3">
    <source>
        <dbReference type="EMBL" id="PDS23493.1"/>
    </source>
</evidence>
<comment type="caution">
    <text evidence="3">The sequence shown here is derived from an EMBL/GenBank/DDBJ whole genome shotgun (WGS) entry which is preliminary data.</text>
</comment>
<keyword evidence="1" id="KW-0732">Signal</keyword>
<reference evidence="3 4" key="1">
    <citation type="submission" date="2017-09" db="EMBL/GenBank/DDBJ databases">
        <title>Whole genomes of Flavobacteriaceae.</title>
        <authorList>
            <person name="Stine C."/>
            <person name="Li C."/>
            <person name="Tadesse D."/>
        </authorList>
    </citation>
    <scope>NUCLEOTIDE SEQUENCE [LARGE SCALE GENOMIC DNA]</scope>
    <source>
        <strain evidence="3 4">ATCC 35036</strain>
    </source>
</reference>
<gene>
    <name evidence="3" type="ORF">B0A77_10740</name>
</gene>